<evidence type="ECO:0000313" key="1">
    <source>
        <dbReference type="EMBL" id="MDR5895582.1"/>
    </source>
</evidence>
<comment type="caution">
    <text evidence="1">The sequence shown here is derived from an EMBL/GenBank/DDBJ whole genome shotgun (WGS) entry which is preliminary data.</text>
</comment>
<dbReference type="SUPFAM" id="SSF143744">
    <property type="entry name" value="GlcG-like"/>
    <property type="match status" value="1"/>
</dbReference>
<name>A0ABU1GU90_9GAMM</name>
<dbReference type="InterPro" id="IPR038084">
    <property type="entry name" value="PduO/GlcC-like_sf"/>
</dbReference>
<reference evidence="1 2" key="1">
    <citation type="submission" date="2023-04" db="EMBL/GenBank/DDBJ databases">
        <title>A long-awaited taxogenomic arrangement of the family Halomonadaceae.</title>
        <authorList>
            <person name="De La Haba R."/>
            <person name="Chuvochina M."/>
            <person name="Wittouck S."/>
            <person name="Arahal D.R."/>
            <person name="Sanchez-Porro C."/>
            <person name="Hugenholtz P."/>
            <person name="Ventosa A."/>
        </authorList>
    </citation>
    <scope>NUCLEOTIDE SEQUENCE [LARGE SCALE GENOMIC DNA]</scope>
    <source>
        <strain evidence="1 2">DSM 22428</strain>
    </source>
</reference>
<dbReference type="Proteomes" id="UP001269375">
    <property type="component" value="Unassembled WGS sequence"/>
</dbReference>
<dbReference type="PANTHER" id="PTHR34309">
    <property type="entry name" value="SLR1406 PROTEIN"/>
    <property type="match status" value="1"/>
</dbReference>
<dbReference type="InterPro" id="IPR052517">
    <property type="entry name" value="GlcG_carb_metab_protein"/>
</dbReference>
<dbReference type="Gene3D" id="3.30.450.150">
    <property type="entry name" value="Haem-degrading domain"/>
    <property type="match status" value="1"/>
</dbReference>
<sequence>MKVKNVLALDDATVILSKALEEARRQSLQVSVAVVDDGGHLLGFQRMDGSSAFEAQLACDKARCAALTGGDSGQLEARINQGEAALLSHRAVGGMQEGGVPVVIQGHVAGAVGIAGARADQDARIARVAIAAVSSLY</sequence>
<dbReference type="PANTHER" id="PTHR34309:SF1">
    <property type="entry name" value="PROTEIN GLCG"/>
    <property type="match status" value="1"/>
</dbReference>
<dbReference type="RefSeq" id="WP_251591800.1">
    <property type="nucleotide sequence ID" value="NZ_JAMLJI010000001.1"/>
</dbReference>
<organism evidence="1 2">
    <name type="scientific">Larsenimonas suaedae</name>
    <dbReference type="NCBI Taxonomy" id="1851019"/>
    <lineage>
        <taxon>Bacteria</taxon>
        <taxon>Pseudomonadati</taxon>
        <taxon>Pseudomonadota</taxon>
        <taxon>Gammaproteobacteria</taxon>
        <taxon>Oceanospirillales</taxon>
        <taxon>Halomonadaceae</taxon>
        <taxon>Larsenimonas</taxon>
    </lineage>
</organism>
<keyword evidence="2" id="KW-1185">Reference proteome</keyword>
<gene>
    <name evidence="1" type="ORF">QC825_05800</name>
</gene>
<dbReference type="InterPro" id="IPR005624">
    <property type="entry name" value="PduO/GlcC-like"/>
</dbReference>
<evidence type="ECO:0000313" key="2">
    <source>
        <dbReference type="Proteomes" id="UP001269375"/>
    </source>
</evidence>
<accession>A0ABU1GU90</accession>
<dbReference type="EMBL" id="JARWAO010000002">
    <property type="protein sequence ID" value="MDR5895582.1"/>
    <property type="molecule type" value="Genomic_DNA"/>
</dbReference>
<proteinExistence type="predicted"/>
<dbReference type="Pfam" id="PF03928">
    <property type="entry name" value="HbpS-like"/>
    <property type="match status" value="1"/>
</dbReference>
<protein>
    <submittedName>
        <fullName evidence="1">Heme-binding protein</fullName>
    </submittedName>
</protein>